<dbReference type="AlphaFoldDB" id="A0AA92C0T5"/>
<keyword evidence="4 6" id="KW-1133">Transmembrane helix</keyword>
<feature type="compositionally biased region" description="Pro residues" evidence="7">
    <location>
        <begin position="32"/>
        <end position="54"/>
    </location>
</feature>
<dbReference type="InterPro" id="IPR018513">
    <property type="entry name" value="Cell_synthase_bac"/>
</dbReference>
<organism evidence="8 9">
    <name type="scientific">Rhizobium rhizogenes</name>
    <name type="common">Agrobacterium rhizogenes</name>
    <dbReference type="NCBI Taxonomy" id="359"/>
    <lineage>
        <taxon>Bacteria</taxon>
        <taxon>Pseudomonadati</taxon>
        <taxon>Pseudomonadota</taxon>
        <taxon>Alphaproteobacteria</taxon>
        <taxon>Hyphomicrobiales</taxon>
        <taxon>Rhizobiaceae</taxon>
        <taxon>Rhizobium/Agrobacterium group</taxon>
        <taxon>Rhizobium</taxon>
    </lineage>
</organism>
<comment type="caution">
    <text evidence="8">The sequence shown here is derived from an EMBL/GenBank/DDBJ whole genome shotgun (WGS) entry which is preliminary data.</text>
</comment>
<keyword evidence="6" id="KW-0997">Cell inner membrane</keyword>
<keyword evidence="6" id="KW-0973">c-di-GMP</keyword>
<feature type="transmembrane region" description="Helical" evidence="6">
    <location>
        <begin position="810"/>
        <end position="834"/>
    </location>
</feature>
<reference evidence="8 9" key="1">
    <citation type="submission" date="2018-04" db="EMBL/GenBank/DDBJ databases">
        <authorList>
            <person name="Hagen T."/>
        </authorList>
    </citation>
    <scope>NUCLEOTIDE SEQUENCE [LARGE SCALE GENOMIC DNA]</scope>
    <source>
        <strain evidence="8 9">TPD7009</strain>
    </source>
</reference>
<evidence type="ECO:0000256" key="5">
    <source>
        <dbReference type="ARBA" id="ARBA00023136"/>
    </source>
</evidence>
<keyword evidence="2 6" id="KW-1003">Cell membrane</keyword>
<dbReference type="Proteomes" id="UP000244335">
    <property type="component" value="Unassembled WGS sequence"/>
</dbReference>
<feature type="chain" id="PRO_5041518274" description="Cyclic di-GMP-binding protein" evidence="6">
    <location>
        <begin position="21"/>
        <end position="838"/>
    </location>
</feature>
<feature type="compositionally biased region" description="Pro residues" evidence="7">
    <location>
        <begin position="87"/>
        <end position="97"/>
    </location>
</feature>
<evidence type="ECO:0000256" key="2">
    <source>
        <dbReference type="ARBA" id="ARBA00022475"/>
    </source>
</evidence>
<feature type="signal peptide" evidence="6">
    <location>
        <begin position="1"/>
        <end position="20"/>
    </location>
</feature>
<keyword evidence="6" id="KW-0135">Cellulose biosynthesis</keyword>
<evidence type="ECO:0000256" key="4">
    <source>
        <dbReference type="ARBA" id="ARBA00022989"/>
    </source>
</evidence>
<feature type="region of interest" description="Disordered" evidence="7">
    <location>
        <begin position="21"/>
        <end position="123"/>
    </location>
</feature>
<comment type="subcellular location">
    <subcellularLocation>
        <location evidence="6">Cell inner membrane</location>
    </subcellularLocation>
    <subcellularLocation>
        <location evidence="1">Cell membrane</location>
        <topology evidence="1">Single-pass membrane protein</topology>
    </subcellularLocation>
</comment>
<dbReference type="Gene3D" id="2.60.120.260">
    <property type="entry name" value="Galactose-binding domain-like"/>
    <property type="match status" value="2"/>
</dbReference>
<sequence>MKKPLLLVSFYAMLSASAFGQSAPFDMSPERPANPPAARPVPVQPAPQPVPQAPSMPQIPAAPPAVSPPAMVPPAQQPAPARLSPVPVTPAPSPPSYPQGAPSQPQTQAQPTQAPSLPVQTSVDPRRRYILPFSELSLSGEIDQRQWTIYLTEQQAQAAQAVTIAYQNAVVVAPESSSLEIAINNVPLEKKSIASPDAEGSVSIPIPPGTLQAGANVVTLGVKQRHRTDCTVESTYDLWTDIDPAGTFITLNADVANRFETIEDIQAIGAGSEGLTSIDIVAPGLANPVMAESLLKLSQALALRTQMPNQQIAFHTTVPKERKAGSLIVLAGTSREIAAVASSVPPEVLAGPYAGFESNIVSNLSALIVGGPTPQALQTAIDSLVASAERPAGSVRSFLSTRNWHTPDAPLVVGNRRLVLSSLGVKSAEFSGRRFRTDFTIGIPADFYAAAYGEATLLLDAAYASDVLPGSHIDVYVNGNIASTVPISNRGGGIFRHLPIKVTLRHFVPGANTVAIEAVIQTQADSDCLPGTTASGTPRFALFDTSEFHMPNFARIGRAPDLAANRGVIQPYHASQQPVAVYMERIDPDVMSSAATLLGRMSLAAGQPLAIDLVSSIAAVGDRDAVFIGTLAQIPPALAAQFNIALASQTSWGEGGRATPPVEQTDQLFENWRERVDGGVWQGQISSFEEWIRRNFDISRETLRFLPGAEQVYTPPGNVSFMLAQGLSPGGEGVWTLATAPAIDTLRSGVKSITELKRWSGLSGRIATFDPAADKVETIVAQQQTFFDTGPATFSNWRLIAANWLSSNTLSYALVFIGFLSVLGWVTFILLRLLGRKP</sequence>
<evidence type="ECO:0000256" key="6">
    <source>
        <dbReference type="RuleBase" id="RU365021"/>
    </source>
</evidence>
<comment type="pathway">
    <text evidence="6">Glycan metabolism; bacterial cellulose biosynthesis.</text>
</comment>
<evidence type="ECO:0000313" key="8">
    <source>
        <dbReference type="EMBL" id="PVE51399.1"/>
    </source>
</evidence>
<feature type="compositionally biased region" description="Low complexity" evidence="7">
    <location>
        <begin position="98"/>
        <end position="118"/>
    </location>
</feature>
<proteinExistence type="inferred from homology"/>
<evidence type="ECO:0000256" key="3">
    <source>
        <dbReference type="ARBA" id="ARBA00022692"/>
    </source>
</evidence>
<dbReference type="EMBL" id="QDFR01000007">
    <property type="protein sequence ID" value="PVE51399.1"/>
    <property type="molecule type" value="Genomic_DNA"/>
</dbReference>
<comment type="function">
    <text evidence="6">Binds the cellulose synthase activator, bis-(3'-5') cyclic diguanylic acid (c-di-GMP).</text>
</comment>
<dbReference type="GO" id="GO:0006011">
    <property type="term" value="P:UDP-alpha-D-glucose metabolic process"/>
    <property type="evidence" value="ECO:0007669"/>
    <property type="project" value="InterPro"/>
</dbReference>
<keyword evidence="5 6" id="KW-0472">Membrane</keyword>
<feature type="compositionally biased region" description="Pro residues" evidence="7">
    <location>
        <begin position="60"/>
        <end position="77"/>
    </location>
</feature>
<evidence type="ECO:0000313" key="9">
    <source>
        <dbReference type="Proteomes" id="UP000244335"/>
    </source>
</evidence>
<keyword evidence="6" id="KW-0732">Signal</keyword>
<comment type="similarity">
    <text evidence="6">Belongs to the AcsB/BcsB family.</text>
</comment>
<dbReference type="PANTHER" id="PTHR39083:SF1">
    <property type="entry name" value="CYCLIC DI-GMP-BINDING PROTEIN"/>
    <property type="match status" value="1"/>
</dbReference>
<gene>
    <name evidence="8" type="ORF">DC430_18335</name>
</gene>
<dbReference type="Pfam" id="PF03170">
    <property type="entry name" value="BcsB"/>
    <property type="match status" value="1"/>
</dbReference>
<comment type="subunit">
    <text evidence="6">Tightly associated with the cellulose synthase catalytic subunit.</text>
</comment>
<keyword evidence="3 6" id="KW-0812">Transmembrane</keyword>
<evidence type="ECO:0000256" key="1">
    <source>
        <dbReference type="ARBA" id="ARBA00004162"/>
    </source>
</evidence>
<dbReference type="PANTHER" id="PTHR39083">
    <property type="entry name" value="CYCLIC DI-GMP-BINDING PROTEIN"/>
    <property type="match status" value="1"/>
</dbReference>
<dbReference type="GO" id="GO:0030244">
    <property type="term" value="P:cellulose biosynthetic process"/>
    <property type="evidence" value="ECO:0007669"/>
    <property type="project" value="UniProtKB-KW"/>
</dbReference>
<accession>A0AA92C0T5</accession>
<name>A0AA92C0T5_RHIRH</name>
<dbReference type="GO" id="GO:0005886">
    <property type="term" value="C:plasma membrane"/>
    <property type="evidence" value="ECO:0007669"/>
    <property type="project" value="UniProtKB-SubCell"/>
</dbReference>
<evidence type="ECO:0000256" key="7">
    <source>
        <dbReference type="SAM" id="MobiDB-lite"/>
    </source>
</evidence>
<protein>
    <recommendedName>
        <fullName evidence="6">Cyclic di-GMP-binding protein</fullName>
    </recommendedName>
    <alternativeName>
        <fullName evidence="6">Cellulose synthase regulatory subunit</fullName>
    </alternativeName>
</protein>